<sequence length="189" mass="22269">MPKQRITKEMILDTAFTLTREQGFERVITKEIAERIGCSVQPIYSYYKNMEELKKDLFHKAVVFYGDFIARNADPKEFFRSVGYCQIKFARKEPHLFWLLFMMKQDNLNSFEDIYEKRSNKKVTDRIAEEFDITPECAKALHMNMLIYTHGISSMLVTGSVQLDDVEIRKMLDLAFDAFLSKVTYTRRG</sequence>
<evidence type="ECO:0000259" key="3">
    <source>
        <dbReference type="PROSITE" id="PS50977"/>
    </source>
</evidence>
<organism evidence="4 5">
    <name type="scientific">Robinsoniella peoriensis</name>
    <dbReference type="NCBI Taxonomy" id="180332"/>
    <lineage>
        <taxon>Bacteria</taxon>
        <taxon>Bacillati</taxon>
        <taxon>Bacillota</taxon>
        <taxon>Clostridia</taxon>
        <taxon>Lachnospirales</taxon>
        <taxon>Lachnospiraceae</taxon>
        <taxon>Robinsoniella</taxon>
    </lineage>
</organism>
<dbReference type="InterPro" id="IPR001647">
    <property type="entry name" value="HTH_TetR"/>
</dbReference>
<dbReference type="InterPro" id="IPR036271">
    <property type="entry name" value="Tet_transcr_reg_TetR-rel_C_sf"/>
</dbReference>
<dbReference type="GO" id="GO:0003677">
    <property type="term" value="F:DNA binding"/>
    <property type="evidence" value="ECO:0007669"/>
    <property type="project" value="UniProtKB-UniRule"/>
</dbReference>
<reference evidence="4 5" key="1">
    <citation type="journal article" date="2019" name="Anaerobe">
        <title>Detection of Robinsoniella peoriensis in multiple bone samples of a trauma patient.</title>
        <authorList>
            <person name="Schrottner P."/>
            <person name="Hartwich K."/>
            <person name="Bunk B."/>
            <person name="Schober I."/>
            <person name="Helbig S."/>
            <person name="Rudolph W.W."/>
            <person name="Gunzer F."/>
        </authorList>
    </citation>
    <scope>NUCLEOTIDE SEQUENCE [LARGE SCALE GENOMIC DNA]</scope>
    <source>
        <strain evidence="4 5">DSM 106044</strain>
    </source>
</reference>
<dbReference type="STRING" id="180332.GCA_000797495_04749"/>
<dbReference type="SUPFAM" id="SSF46689">
    <property type="entry name" value="Homeodomain-like"/>
    <property type="match status" value="1"/>
</dbReference>
<gene>
    <name evidence="4" type="ORF">DSM106044_01536</name>
</gene>
<dbReference type="InterPro" id="IPR009057">
    <property type="entry name" value="Homeodomain-like_sf"/>
</dbReference>
<feature type="domain" description="HTH tetR-type" evidence="3">
    <location>
        <begin position="5"/>
        <end position="65"/>
    </location>
</feature>
<dbReference type="PROSITE" id="PS50977">
    <property type="entry name" value="HTH_TETR_2"/>
    <property type="match status" value="1"/>
</dbReference>
<dbReference type="AlphaFoldDB" id="A0A4U8Q9F7"/>
<dbReference type="Gene3D" id="1.10.357.10">
    <property type="entry name" value="Tetracycline Repressor, domain 2"/>
    <property type="match status" value="1"/>
</dbReference>
<dbReference type="RefSeq" id="WP_027295936.1">
    <property type="nucleotide sequence ID" value="NZ_CABMJZ010000019.1"/>
</dbReference>
<dbReference type="Proteomes" id="UP000306509">
    <property type="component" value="Unassembled WGS sequence"/>
</dbReference>
<evidence type="ECO:0000256" key="1">
    <source>
        <dbReference type="ARBA" id="ARBA00023125"/>
    </source>
</evidence>
<dbReference type="Gene3D" id="1.10.10.60">
    <property type="entry name" value="Homeodomain-like"/>
    <property type="match status" value="1"/>
</dbReference>
<evidence type="ECO:0000313" key="5">
    <source>
        <dbReference type="Proteomes" id="UP000306509"/>
    </source>
</evidence>
<dbReference type="SUPFAM" id="SSF48498">
    <property type="entry name" value="Tetracyclin repressor-like, C-terminal domain"/>
    <property type="match status" value="1"/>
</dbReference>
<proteinExistence type="predicted"/>
<accession>A0A4U8Q9F7</accession>
<comment type="caution">
    <text evidence="4">The sequence shown here is derived from an EMBL/GenBank/DDBJ whole genome shotgun (WGS) entry which is preliminary data.</text>
</comment>
<dbReference type="EMBL" id="QGQD01000036">
    <property type="protein sequence ID" value="TLD01557.1"/>
    <property type="molecule type" value="Genomic_DNA"/>
</dbReference>
<dbReference type="Pfam" id="PF00440">
    <property type="entry name" value="TetR_N"/>
    <property type="match status" value="1"/>
</dbReference>
<feature type="DNA-binding region" description="H-T-H motif" evidence="2">
    <location>
        <begin position="28"/>
        <end position="47"/>
    </location>
</feature>
<keyword evidence="5" id="KW-1185">Reference proteome</keyword>
<evidence type="ECO:0000313" key="4">
    <source>
        <dbReference type="EMBL" id="TLD01557.1"/>
    </source>
</evidence>
<name>A0A4U8Q9F7_9FIRM</name>
<protein>
    <submittedName>
        <fullName evidence="4">Bacterial regulatory protein, tetR family</fullName>
    </submittedName>
</protein>
<evidence type="ECO:0000256" key="2">
    <source>
        <dbReference type="PROSITE-ProRule" id="PRU00335"/>
    </source>
</evidence>
<keyword evidence="1 2" id="KW-0238">DNA-binding</keyword>